<gene>
    <name evidence="2" type="ORF">S7711_05399</name>
</gene>
<proteinExistence type="predicted"/>
<dbReference type="AlphaFoldDB" id="A0A084AHG9"/>
<name>A0A084AHG9_STACB</name>
<sequence>MADPAASQSCLPPNFSLTASVSPRRTASPPSSVRMISAVHIDSSGHIDPASAPTASSTPRQPAASKALLGDFTKLCLSSVQHTLSSTSSPVHSFGDAAVSPAPGKLPLSSTHSERSADPATDRTSHLTPVQAPVKLGNFSKLFSQLSSSPSTPVHSSDSKSTNGTMATVMSSGPATHIAIGNTQLPQCPSEGYSDIKLMADFITDFLSQRDTQRMSSGSDSEHDVQTPYTTPPSSLEAEKTAPIHTLARKKSSTKKSEKVQKQKQKQVEVVANGDLHSPTLVPLFFVQSGNIYQQQPVWGLPRSAEEKHKSLSMGLVKLRAEDAAIGISQPQVSANGVHVFLDMSNIQISFIKTLKALHGLQENDRLSPAPRMELKFLNELLLRGRTAKVLNVGCSVSPRHQGQPAFVEELRQLGYHVDLRERKLVETSYSGYSSDPASAWQTPQKKRYKEDLVDETLQIRIGESVMEYFEERGTIVLVTGDAKPAEFSDGFFAYANRALKMGWHVEVVSWKSSLSSAWTNPGWTEQWADRFRVIELDDFLDDLTA</sequence>
<evidence type="ECO:0000313" key="2">
    <source>
        <dbReference type="EMBL" id="KEY64748.1"/>
    </source>
</evidence>
<dbReference type="Proteomes" id="UP000028045">
    <property type="component" value="Unassembled WGS sequence"/>
</dbReference>
<organism evidence="2 3">
    <name type="scientific">Stachybotrys chartarum (strain CBS 109288 / IBT 7711)</name>
    <name type="common">Toxic black mold</name>
    <name type="synonym">Stilbospora chartarum</name>
    <dbReference type="NCBI Taxonomy" id="1280523"/>
    <lineage>
        <taxon>Eukaryota</taxon>
        <taxon>Fungi</taxon>
        <taxon>Dikarya</taxon>
        <taxon>Ascomycota</taxon>
        <taxon>Pezizomycotina</taxon>
        <taxon>Sordariomycetes</taxon>
        <taxon>Hypocreomycetidae</taxon>
        <taxon>Hypocreales</taxon>
        <taxon>Stachybotryaceae</taxon>
        <taxon>Stachybotrys</taxon>
    </lineage>
</organism>
<feature type="region of interest" description="Disordered" evidence="1">
    <location>
        <begin position="87"/>
        <end position="128"/>
    </location>
</feature>
<feature type="compositionally biased region" description="Low complexity" evidence="1">
    <location>
        <begin position="145"/>
        <end position="162"/>
    </location>
</feature>
<feature type="compositionally biased region" description="Polar residues" evidence="1">
    <location>
        <begin position="1"/>
        <end position="31"/>
    </location>
</feature>
<accession>A0A084AHG9</accession>
<dbReference type="CDD" id="cd18724">
    <property type="entry name" value="PIN_LabA-like"/>
    <property type="match status" value="1"/>
</dbReference>
<reference evidence="2 3" key="1">
    <citation type="journal article" date="2014" name="BMC Genomics">
        <title>Comparative genome sequencing reveals chemotype-specific gene clusters in the toxigenic black mold Stachybotrys.</title>
        <authorList>
            <person name="Semeiks J."/>
            <person name="Borek D."/>
            <person name="Otwinowski Z."/>
            <person name="Grishin N.V."/>
        </authorList>
    </citation>
    <scope>NUCLEOTIDE SEQUENCE [LARGE SCALE GENOMIC DNA]</scope>
    <source>
        <strain evidence="3">CBS 109288 / IBT 7711</strain>
    </source>
</reference>
<feature type="region of interest" description="Disordered" evidence="1">
    <location>
        <begin position="1"/>
        <end position="63"/>
    </location>
</feature>
<feature type="region of interest" description="Disordered" evidence="1">
    <location>
        <begin position="145"/>
        <end position="170"/>
    </location>
</feature>
<dbReference type="EMBL" id="KL648728">
    <property type="protein sequence ID" value="KEY64748.1"/>
    <property type="molecule type" value="Genomic_DNA"/>
</dbReference>
<evidence type="ECO:0000256" key="1">
    <source>
        <dbReference type="SAM" id="MobiDB-lite"/>
    </source>
</evidence>
<dbReference type="HOGENOM" id="CLU_048138_0_0_1"/>
<protein>
    <recommendedName>
        <fullName evidence="4">NYN domain-containing protein</fullName>
    </recommendedName>
</protein>
<keyword evidence="3" id="KW-1185">Reference proteome</keyword>
<feature type="region of interest" description="Disordered" evidence="1">
    <location>
        <begin position="210"/>
        <end position="266"/>
    </location>
</feature>
<dbReference type="OrthoDB" id="5590473at2759"/>
<feature type="compositionally biased region" description="Polar residues" evidence="1">
    <location>
        <begin position="210"/>
        <end position="219"/>
    </location>
</feature>
<feature type="compositionally biased region" description="Basic and acidic residues" evidence="1">
    <location>
        <begin position="112"/>
        <end position="125"/>
    </location>
</feature>
<evidence type="ECO:0008006" key="4">
    <source>
        <dbReference type="Google" id="ProtNLM"/>
    </source>
</evidence>
<evidence type="ECO:0000313" key="3">
    <source>
        <dbReference type="Proteomes" id="UP000028045"/>
    </source>
</evidence>
<dbReference type="Gene3D" id="3.40.50.1010">
    <property type="entry name" value="5'-nuclease"/>
    <property type="match status" value="1"/>
</dbReference>